<keyword evidence="3" id="KW-0547">Nucleotide-binding</keyword>
<dbReference type="SMART" id="SM00491">
    <property type="entry name" value="HELICc2"/>
    <property type="match status" value="1"/>
</dbReference>
<keyword evidence="7" id="KW-0067">ATP-binding</keyword>
<dbReference type="PANTHER" id="PTHR11472">
    <property type="entry name" value="DNA REPAIR DEAD HELICASE RAD3/XP-D SUBFAMILY MEMBER"/>
    <property type="match status" value="1"/>
</dbReference>
<dbReference type="PANTHER" id="PTHR11472:SF34">
    <property type="entry name" value="REGULATOR OF TELOMERE ELONGATION HELICASE 1"/>
    <property type="match status" value="1"/>
</dbReference>
<evidence type="ECO:0000256" key="13">
    <source>
        <dbReference type="ARBA" id="ARBA00038058"/>
    </source>
</evidence>
<keyword evidence="8" id="KW-0408">Iron</keyword>
<evidence type="ECO:0000256" key="12">
    <source>
        <dbReference type="ARBA" id="ARBA00023235"/>
    </source>
</evidence>
<dbReference type="Gene3D" id="3.40.50.300">
    <property type="entry name" value="P-loop containing nucleotide triphosphate hydrolases"/>
    <property type="match status" value="2"/>
</dbReference>
<dbReference type="Pfam" id="PF13307">
    <property type="entry name" value="Helicase_C_2"/>
    <property type="match status" value="1"/>
</dbReference>
<keyword evidence="2" id="KW-0479">Metal-binding</keyword>
<dbReference type="Gene3D" id="1.10.275.30">
    <property type="match status" value="1"/>
</dbReference>
<dbReference type="InterPro" id="IPR014013">
    <property type="entry name" value="Helic_SF1/SF2_ATP-bd_DinG/Rad3"/>
</dbReference>
<dbReference type="InterPro" id="IPR006555">
    <property type="entry name" value="ATP-dep_Helicase_C"/>
</dbReference>
<evidence type="ECO:0000256" key="3">
    <source>
        <dbReference type="ARBA" id="ARBA00022741"/>
    </source>
</evidence>
<organism evidence="16 17">
    <name type="scientific">Aequitasia blattaphilus</name>
    <dbReference type="NCBI Taxonomy" id="2949332"/>
    <lineage>
        <taxon>Bacteria</taxon>
        <taxon>Bacillati</taxon>
        <taxon>Bacillota</taxon>
        <taxon>Clostridia</taxon>
        <taxon>Lachnospirales</taxon>
        <taxon>Lachnospiraceae</taxon>
        <taxon>Aequitasia</taxon>
    </lineage>
</organism>
<dbReference type="Pfam" id="PF00270">
    <property type="entry name" value="DEAD"/>
    <property type="match status" value="1"/>
</dbReference>
<dbReference type="InterPro" id="IPR027417">
    <property type="entry name" value="P-loop_NTPase"/>
</dbReference>
<sequence length="788" mass="91725">MEKNHVRISVRNFVEFLLQEGDIDNRSGGMDLDAMQQGARLHRKIQQRMGSNYTSEVSLKKTYDLEGIFLQLEGRADGIIKDEEGVCIDEIKGVLADIHQMEKPVKVHLAQAMCYACIYAEDNQLKEIAVQMTYANLETEEVKRFRELFTSEYLREWLDELLAEYRKWASFSIEWGKIRTDSIKQVEFPYEYREGQKELVLSVYRSILRKKQLFIQAPTGVGKTLATLFPSVKAVGEGLGEKIFYLTAKTITRVVAHQGYEKLREKGLLFKTIILTAKDKICFMDETNCNPEYCPYAKGHYDRINDAVFDGITQRDVFDRETIEEHAKKWRVCPFELGLDISLWMDGIICDYNYAFDPNAHLKRFFADSVKGDYLFLIDEAHNLVERGRDMYSATIYKQDFLQAKKVLGNENERLKKALAAVNKKMLEMKKECDDFRVLESVPDLYFSLSKLMFEMERYFDENKSKKVEEDVLGLFFKVRSFLSVYENLDENYQIYEENGSSGEFKVCLFCVNPGANLSKYLDKGVSSIFFSATLLPVKYYKGLLSTREDDYAVYASSPFRGENRKILIGGDVSTKYTMRGPDTYKKYAQYILDTVQTQKGNYLVFFPSYQFLEDVYMEFLEVSKGEKIEYATQGPYMSEEAREIFLENFTEEREESFVGFTVMGGIFSEGIDLTKDKLIGAIIIGTGLPQIGRERELLKEYFDKKGENGFNYAYLYPGMNKVLQSAGRVIRTEKDRGIILLLDERFKRNEYRAIFPREWEKIELCTISNIKREICEFWFEIENNYTL</sequence>
<feature type="coiled-coil region" evidence="14">
    <location>
        <begin position="405"/>
        <end position="432"/>
    </location>
</feature>
<feature type="domain" description="Helicase ATP-binding" evidence="15">
    <location>
        <begin position="182"/>
        <end position="440"/>
    </location>
</feature>
<dbReference type="InterPro" id="IPR010614">
    <property type="entry name" value="RAD3-like_helicase_DEAD"/>
</dbReference>
<evidence type="ECO:0000256" key="4">
    <source>
        <dbReference type="ARBA" id="ARBA00022763"/>
    </source>
</evidence>
<keyword evidence="5" id="KW-0378">Hydrolase</keyword>
<dbReference type="EMBL" id="JAMZFW010000002">
    <property type="protein sequence ID" value="MCP1101273.1"/>
    <property type="molecule type" value="Genomic_DNA"/>
</dbReference>
<keyword evidence="4" id="KW-0227">DNA damage</keyword>
<evidence type="ECO:0000256" key="11">
    <source>
        <dbReference type="ARBA" id="ARBA00023204"/>
    </source>
</evidence>
<reference evidence="16 17" key="1">
    <citation type="journal article" date="2022" name="Genome Biol. Evol.">
        <title>Host diet, physiology and behaviors set the stage for Lachnospiraceae cladogenesis.</title>
        <authorList>
            <person name="Vera-Ponce De Leon A."/>
            <person name="Schneider M."/>
            <person name="Jahnes B.C."/>
            <person name="Sadowski V."/>
            <person name="Camuy-Velez L.A."/>
            <person name="Duan J."/>
            <person name="Sabree Z.L."/>
        </authorList>
    </citation>
    <scope>NUCLEOTIDE SEQUENCE [LARGE SCALE GENOMIC DNA]</scope>
    <source>
        <strain evidence="16 17">PAL113</strain>
    </source>
</reference>
<evidence type="ECO:0000256" key="9">
    <source>
        <dbReference type="ARBA" id="ARBA00023014"/>
    </source>
</evidence>
<keyword evidence="12" id="KW-0413">Isomerase</keyword>
<evidence type="ECO:0000313" key="17">
    <source>
        <dbReference type="Proteomes" id="UP001523566"/>
    </source>
</evidence>
<keyword evidence="10" id="KW-0238">DNA-binding</keyword>
<dbReference type="PROSITE" id="PS51193">
    <property type="entry name" value="HELICASE_ATP_BIND_2"/>
    <property type="match status" value="1"/>
</dbReference>
<evidence type="ECO:0000256" key="7">
    <source>
        <dbReference type="ARBA" id="ARBA00022840"/>
    </source>
</evidence>
<evidence type="ECO:0000256" key="2">
    <source>
        <dbReference type="ARBA" id="ARBA00022723"/>
    </source>
</evidence>
<comment type="caution">
    <text evidence="16">The sequence shown here is derived from an EMBL/GenBank/DDBJ whole genome shotgun (WGS) entry which is preliminary data.</text>
</comment>
<dbReference type="SMART" id="SM00488">
    <property type="entry name" value="DEXDc2"/>
    <property type="match status" value="1"/>
</dbReference>
<dbReference type="InterPro" id="IPR011604">
    <property type="entry name" value="PDDEXK-like_dom_sf"/>
</dbReference>
<dbReference type="RefSeq" id="WP_262065054.1">
    <property type="nucleotide sequence ID" value="NZ_JAMXOD010000002.1"/>
</dbReference>
<keyword evidence="6 16" id="KW-0347">Helicase</keyword>
<dbReference type="InterPro" id="IPR011545">
    <property type="entry name" value="DEAD/DEAH_box_helicase_dom"/>
</dbReference>
<evidence type="ECO:0000256" key="5">
    <source>
        <dbReference type="ARBA" id="ARBA00022801"/>
    </source>
</evidence>
<keyword evidence="1" id="KW-0004">4Fe-4S</keyword>
<accession>A0ABT1E604</accession>
<evidence type="ECO:0000256" key="10">
    <source>
        <dbReference type="ARBA" id="ARBA00023125"/>
    </source>
</evidence>
<evidence type="ECO:0000259" key="15">
    <source>
        <dbReference type="PROSITE" id="PS51193"/>
    </source>
</evidence>
<dbReference type="Proteomes" id="UP001523566">
    <property type="component" value="Unassembled WGS sequence"/>
</dbReference>
<proteinExistence type="inferred from homology"/>
<evidence type="ECO:0000256" key="1">
    <source>
        <dbReference type="ARBA" id="ARBA00022485"/>
    </source>
</evidence>
<keyword evidence="11" id="KW-0234">DNA repair</keyword>
<keyword evidence="9" id="KW-0411">Iron-sulfur</keyword>
<dbReference type="Pfam" id="PF06733">
    <property type="entry name" value="DEAD_2"/>
    <property type="match status" value="1"/>
</dbReference>
<dbReference type="Gene3D" id="3.90.320.10">
    <property type="match status" value="1"/>
</dbReference>
<dbReference type="GO" id="GO:0004386">
    <property type="term" value="F:helicase activity"/>
    <property type="evidence" value="ECO:0007669"/>
    <property type="project" value="UniProtKB-KW"/>
</dbReference>
<comment type="similarity">
    <text evidence="13">Belongs to the helicase family. DinG subfamily.</text>
</comment>
<evidence type="ECO:0000313" key="16">
    <source>
        <dbReference type="EMBL" id="MCP1101273.1"/>
    </source>
</evidence>
<evidence type="ECO:0000256" key="14">
    <source>
        <dbReference type="SAM" id="Coils"/>
    </source>
</evidence>
<dbReference type="InterPro" id="IPR006554">
    <property type="entry name" value="Helicase-like_DEXD_c2"/>
</dbReference>
<keyword evidence="17" id="KW-1185">Reference proteome</keyword>
<evidence type="ECO:0000256" key="8">
    <source>
        <dbReference type="ARBA" id="ARBA00023004"/>
    </source>
</evidence>
<dbReference type="SUPFAM" id="SSF52540">
    <property type="entry name" value="P-loop containing nucleoside triphosphate hydrolases"/>
    <property type="match status" value="2"/>
</dbReference>
<keyword evidence="14" id="KW-0175">Coiled coil</keyword>
<evidence type="ECO:0000256" key="6">
    <source>
        <dbReference type="ARBA" id="ARBA00022806"/>
    </source>
</evidence>
<protein>
    <submittedName>
        <fullName evidence="16">ATP-dependent DNA helicase</fullName>
    </submittedName>
</protein>
<gene>
    <name evidence="16" type="ORF">NK125_02455</name>
</gene>
<name>A0ABT1E604_9FIRM</name>
<dbReference type="InterPro" id="IPR045028">
    <property type="entry name" value="DinG/Rad3-like"/>
</dbReference>